<dbReference type="AlphaFoldDB" id="A0A9P8RG68"/>
<comment type="caution">
    <text evidence="2">The sequence shown here is derived from an EMBL/GenBank/DDBJ whole genome shotgun (WGS) entry which is preliminary data.</text>
</comment>
<reference evidence="2" key="1">
    <citation type="journal article" date="2021" name="Nat. Commun.">
        <title>Genetic determinants of endophytism in the Arabidopsis root mycobiome.</title>
        <authorList>
            <person name="Mesny F."/>
            <person name="Miyauchi S."/>
            <person name="Thiergart T."/>
            <person name="Pickel B."/>
            <person name="Atanasova L."/>
            <person name="Karlsson M."/>
            <person name="Huettel B."/>
            <person name="Barry K.W."/>
            <person name="Haridas S."/>
            <person name="Chen C."/>
            <person name="Bauer D."/>
            <person name="Andreopoulos W."/>
            <person name="Pangilinan J."/>
            <person name="LaButti K."/>
            <person name="Riley R."/>
            <person name="Lipzen A."/>
            <person name="Clum A."/>
            <person name="Drula E."/>
            <person name="Henrissat B."/>
            <person name="Kohler A."/>
            <person name="Grigoriev I.V."/>
            <person name="Martin F.M."/>
            <person name="Hacquard S."/>
        </authorList>
    </citation>
    <scope>NUCLEOTIDE SEQUENCE</scope>
    <source>
        <strain evidence="2">MPI-SDFR-AT-0073</strain>
    </source>
</reference>
<feature type="region of interest" description="Disordered" evidence="1">
    <location>
        <begin position="72"/>
        <end position="95"/>
    </location>
</feature>
<dbReference type="OrthoDB" id="5946976at2759"/>
<sequence length="95" mass="10487">MSLSHIFLGAHDPKYKSSGLRVADGYYYKNSTDEFIKQPLDDQSADEGAGAIISSVLDYAKYLRIMMTEAGPLSKDGHSELRTPRSSNAAQNHHL</sequence>
<organism evidence="2 3">
    <name type="scientific">Truncatella angustata</name>
    <dbReference type="NCBI Taxonomy" id="152316"/>
    <lineage>
        <taxon>Eukaryota</taxon>
        <taxon>Fungi</taxon>
        <taxon>Dikarya</taxon>
        <taxon>Ascomycota</taxon>
        <taxon>Pezizomycotina</taxon>
        <taxon>Sordariomycetes</taxon>
        <taxon>Xylariomycetidae</taxon>
        <taxon>Amphisphaeriales</taxon>
        <taxon>Sporocadaceae</taxon>
        <taxon>Truncatella</taxon>
    </lineage>
</organism>
<feature type="compositionally biased region" description="Polar residues" evidence="1">
    <location>
        <begin position="84"/>
        <end position="95"/>
    </location>
</feature>
<dbReference type="SUPFAM" id="SSF56601">
    <property type="entry name" value="beta-lactamase/transpeptidase-like"/>
    <property type="match status" value="1"/>
</dbReference>
<gene>
    <name evidence="2" type="ORF">BKA67DRAFT_584971</name>
</gene>
<evidence type="ECO:0000313" key="2">
    <source>
        <dbReference type="EMBL" id="KAH6645414.1"/>
    </source>
</evidence>
<dbReference type="EMBL" id="JAGPXC010000011">
    <property type="protein sequence ID" value="KAH6645414.1"/>
    <property type="molecule type" value="Genomic_DNA"/>
</dbReference>
<name>A0A9P8RG68_9PEZI</name>
<proteinExistence type="predicted"/>
<accession>A0A9P8RG68</accession>
<protein>
    <submittedName>
        <fullName evidence="2">Uncharacterized protein</fullName>
    </submittedName>
</protein>
<keyword evidence="3" id="KW-1185">Reference proteome</keyword>
<dbReference type="RefSeq" id="XP_045951928.1">
    <property type="nucleotide sequence ID" value="XM_046104180.1"/>
</dbReference>
<dbReference type="GeneID" id="70133071"/>
<evidence type="ECO:0000313" key="3">
    <source>
        <dbReference type="Proteomes" id="UP000758603"/>
    </source>
</evidence>
<evidence type="ECO:0000256" key="1">
    <source>
        <dbReference type="SAM" id="MobiDB-lite"/>
    </source>
</evidence>
<dbReference type="Gene3D" id="3.40.710.10">
    <property type="entry name" value="DD-peptidase/beta-lactamase superfamily"/>
    <property type="match status" value="1"/>
</dbReference>
<dbReference type="InterPro" id="IPR012338">
    <property type="entry name" value="Beta-lactam/transpept-like"/>
</dbReference>
<dbReference type="Proteomes" id="UP000758603">
    <property type="component" value="Unassembled WGS sequence"/>
</dbReference>